<evidence type="ECO:0000259" key="2">
    <source>
        <dbReference type="PROSITE" id="PS50090"/>
    </source>
</evidence>
<dbReference type="PROSITE" id="PS50090">
    <property type="entry name" value="MYB_LIKE"/>
    <property type="match status" value="1"/>
</dbReference>
<dbReference type="EMBL" id="MU004242">
    <property type="protein sequence ID" value="KAF2664475.1"/>
    <property type="molecule type" value="Genomic_DNA"/>
</dbReference>
<feature type="compositionally biased region" description="Polar residues" evidence="1">
    <location>
        <begin position="102"/>
        <end position="111"/>
    </location>
</feature>
<dbReference type="Gene3D" id="1.10.10.60">
    <property type="entry name" value="Homeodomain-like"/>
    <property type="match status" value="1"/>
</dbReference>
<organism evidence="3 4">
    <name type="scientific">Microthyrium microscopicum</name>
    <dbReference type="NCBI Taxonomy" id="703497"/>
    <lineage>
        <taxon>Eukaryota</taxon>
        <taxon>Fungi</taxon>
        <taxon>Dikarya</taxon>
        <taxon>Ascomycota</taxon>
        <taxon>Pezizomycotina</taxon>
        <taxon>Dothideomycetes</taxon>
        <taxon>Dothideomycetes incertae sedis</taxon>
        <taxon>Microthyriales</taxon>
        <taxon>Microthyriaceae</taxon>
        <taxon>Microthyrium</taxon>
    </lineage>
</organism>
<sequence length="852" mass="95370">MDTASRLQLTRSDWTVDGRSSQHLLKLLLLSELCSVNLLQSHSPTQSFKATSHTNHPNTSFKATSHTNHPNTSFNSSERTISHRDDPPNEPRPFQMDPNYQMDPTNVSILMSFNAGDQPELPPVDQQNNFPMDQQDASQETQSDQAQPHGIDAPQMQWNQGHASHSYGTQNQQLAVPVPEMAQPYQASSRGPDVSQIQWNQGHASSSYATQTQHLAVAVPEMAQPYQASSRGPNVSQIQWGQGHASSSYATQTHQLALPMAQMEQRHQAPSQGPNAVPVHMNQGSAPLPNVAQYQQYAIPKAQMKQQYPAPLHVTNAGPMYISQGYPSLPHISQTQNLAVAVGQQNTQQYFQPQIVPQPVPGSADLSPELYDVQALSALGANHYITPVSSNRQIYGKTPGPARDGQWTKWEIRQVTDTLNAFMTTHSLTTLEMYRIISCLPQLKRTMGQINPSLANTPQGGKDAWLVILRLVQQSVPLRNANIKSRRTMQAKIQKTFMGPRTGITASLLQWIRHNCAAAVDDRDMIAIRTALLSHPTLSEEEKLAVHGDEIHNVLYRQIANTMAGRAGKWTDQEHLFLLETVQEYLGTQESHGTPKTVKEIDWNKIEETFSHRSERSSRRRFIHLQTQWEQWRDDPLDAKVQPYGDEIMNILSYLLEPPSTYGIQQQNFDDGFLLDGFTDANLTASIMSAPVVQGAMAQPIPTANPDSTLVNQAVQPAVSGNDIQNNASMEGMLSSFKFSAGFHMSNDNMIHEFEIMPPLDECAALTSQDIRVICQQVFDYASRFEISDFRMMQDLAAWELFGGYWRNGTTWSNRARHMTISKVMNENKFEWTYDMPFPDALGRVISILPDA</sequence>
<feature type="region of interest" description="Disordered" evidence="1">
    <location>
        <begin position="227"/>
        <end position="250"/>
    </location>
</feature>
<feature type="compositionally biased region" description="Polar residues" evidence="1">
    <location>
        <begin position="46"/>
        <end position="79"/>
    </location>
</feature>
<evidence type="ECO:0000313" key="3">
    <source>
        <dbReference type="EMBL" id="KAF2664475.1"/>
    </source>
</evidence>
<feature type="compositionally biased region" description="Polar residues" evidence="1">
    <location>
        <begin position="125"/>
        <end position="146"/>
    </location>
</feature>
<dbReference type="Proteomes" id="UP000799302">
    <property type="component" value="Unassembled WGS sequence"/>
</dbReference>
<evidence type="ECO:0000256" key="1">
    <source>
        <dbReference type="SAM" id="MobiDB-lite"/>
    </source>
</evidence>
<protein>
    <recommendedName>
        <fullName evidence="2">Myb-like domain-containing protein</fullName>
    </recommendedName>
</protein>
<feature type="region of interest" description="Disordered" evidence="1">
    <location>
        <begin position="46"/>
        <end position="169"/>
    </location>
</feature>
<evidence type="ECO:0000313" key="4">
    <source>
        <dbReference type="Proteomes" id="UP000799302"/>
    </source>
</evidence>
<feature type="compositionally biased region" description="Polar residues" evidence="1">
    <location>
        <begin position="156"/>
        <end position="169"/>
    </location>
</feature>
<dbReference type="InterPro" id="IPR001005">
    <property type="entry name" value="SANT/Myb"/>
</dbReference>
<reference evidence="3" key="1">
    <citation type="journal article" date="2020" name="Stud. Mycol.">
        <title>101 Dothideomycetes genomes: a test case for predicting lifestyles and emergence of pathogens.</title>
        <authorList>
            <person name="Haridas S."/>
            <person name="Albert R."/>
            <person name="Binder M."/>
            <person name="Bloem J."/>
            <person name="Labutti K."/>
            <person name="Salamov A."/>
            <person name="Andreopoulos B."/>
            <person name="Baker S."/>
            <person name="Barry K."/>
            <person name="Bills G."/>
            <person name="Bluhm B."/>
            <person name="Cannon C."/>
            <person name="Castanera R."/>
            <person name="Culley D."/>
            <person name="Daum C."/>
            <person name="Ezra D."/>
            <person name="Gonzalez J."/>
            <person name="Henrissat B."/>
            <person name="Kuo A."/>
            <person name="Liang C."/>
            <person name="Lipzen A."/>
            <person name="Lutzoni F."/>
            <person name="Magnuson J."/>
            <person name="Mondo S."/>
            <person name="Nolan M."/>
            <person name="Ohm R."/>
            <person name="Pangilinan J."/>
            <person name="Park H.-J."/>
            <person name="Ramirez L."/>
            <person name="Alfaro M."/>
            <person name="Sun H."/>
            <person name="Tritt A."/>
            <person name="Yoshinaga Y."/>
            <person name="Zwiers L.-H."/>
            <person name="Turgeon B."/>
            <person name="Goodwin S."/>
            <person name="Spatafora J."/>
            <person name="Crous P."/>
            <person name="Grigoriev I."/>
        </authorList>
    </citation>
    <scope>NUCLEOTIDE SEQUENCE</scope>
    <source>
        <strain evidence="3">CBS 115976</strain>
    </source>
</reference>
<proteinExistence type="predicted"/>
<keyword evidence="4" id="KW-1185">Reference proteome</keyword>
<dbReference type="AlphaFoldDB" id="A0A6A6TWJ7"/>
<feature type="domain" description="Myb-like" evidence="2">
    <location>
        <begin position="566"/>
        <end position="626"/>
    </location>
</feature>
<name>A0A6A6TWJ7_9PEZI</name>
<feature type="compositionally biased region" description="Basic and acidic residues" evidence="1">
    <location>
        <begin position="80"/>
        <end position="89"/>
    </location>
</feature>
<gene>
    <name evidence="3" type="ORF">BT63DRAFT_464579</name>
</gene>
<accession>A0A6A6TWJ7</accession>